<dbReference type="WBParaSite" id="maker-unitig_35935-snap-gene-0.1-mRNA-1">
    <property type="protein sequence ID" value="maker-unitig_35935-snap-gene-0.1-mRNA-1"/>
    <property type="gene ID" value="maker-unitig_35935-snap-gene-0.1"/>
</dbReference>
<dbReference type="AlphaFoldDB" id="A0A1I8FIF7"/>
<organism evidence="2 3">
    <name type="scientific">Macrostomum lignano</name>
    <dbReference type="NCBI Taxonomy" id="282301"/>
    <lineage>
        <taxon>Eukaryota</taxon>
        <taxon>Metazoa</taxon>
        <taxon>Spiralia</taxon>
        <taxon>Lophotrochozoa</taxon>
        <taxon>Platyhelminthes</taxon>
        <taxon>Rhabditophora</taxon>
        <taxon>Macrostomorpha</taxon>
        <taxon>Macrostomida</taxon>
        <taxon>Macrostomidae</taxon>
        <taxon>Macrostomum</taxon>
    </lineage>
</organism>
<name>A0A1I8FIF7_9PLAT</name>
<protein>
    <submittedName>
        <fullName evidence="3">DUF4408 domain-containing protein</fullName>
    </submittedName>
</protein>
<sequence length="384" mass="40366">ISLVTMTTLCALQSSAPLPSVKAHLAEASSTSTPTEFAGTPIGRQFCRLCDSIAALNSLLFVVVNITITKPSSSSSEKHRESNRQARLQQGGISYRTLLKPARLPVGHVRLSAVWQLEGIRLRENADARPALATSRHNEAWRDSLRYRRPNFDSMHGLRRIALNNNPLIDDQGAQVLADALKDDLWVKAIDLQGCGIEMREPRAAATSNAADESLCPRPGRPAFPSGAASADCEVASAEPRAEAKATMARSEAFWPTADGTGTEAGAPLAGQACRYSVAHGAACLALQGHLDEPSPTSSQQIVDEDDNFVDIDDEQSGARGGRHGGVPAGQGDGGGAAGASAIKALKIELANQRADGSSRVGPVDTSACRRRGLATSGGEFGVE</sequence>
<dbReference type="PANTHER" id="PTHR24110:SF3">
    <property type="entry name" value="CENTROSOMAL PROTEIN OF 78 KDA"/>
    <property type="match status" value="1"/>
</dbReference>
<evidence type="ECO:0000313" key="3">
    <source>
        <dbReference type="WBParaSite" id="maker-unitig_35935-snap-gene-0.1-mRNA-1"/>
    </source>
</evidence>
<feature type="compositionally biased region" description="Gly residues" evidence="1">
    <location>
        <begin position="324"/>
        <end position="338"/>
    </location>
</feature>
<dbReference type="GO" id="GO:0036064">
    <property type="term" value="C:ciliary basal body"/>
    <property type="evidence" value="ECO:0007669"/>
    <property type="project" value="TreeGrafter"/>
</dbReference>
<evidence type="ECO:0000256" key="1">
    <source>
        <dbReference type="SAM" id="MobiDB-lite"/>
    </source>
</evidence>
<dbReference type="GO" id="GO:0005813">
    <property type="term" value="C:centrosome"/>
    <property type="evidence" value="ECO:0007669"/>
    <property type="project" value="TreeGrafter"/>
</dbReference>
<feature type="region of interest" description="Disordered" evidence="1">
    <location>
        <begin position="312"/>
        <end position="338"/>
    </location>
</feature>
<dbReference type="Proteomes" id="UP000095280">
    <property type="component" value="Unplaced"/>
</dbReference>
<accession>A0A1I8FIF7</accession>
<proteinExistence type="predicted"/>
<evidence type="ECO:0000313" key="2">
    <source>
        <dbReference type="Proteomes" id="UP000095280"/>
    </source>
</evidence>
<reference evidence="3" key="1">
    <citation type="submission" date="2016-11" db="UniProtKB">
        <authorList>
            <consortium name="WormBaseParasite"/>
        </authorList>
    </citation>
    <scope>IDENTIFICATION</scope>
</reference>
<dbReference type="PANTHER" id="PTHR24110">
    <property type="entry name" value="CENTROSOMAL PROTEIN OF 78 KDA"/>
    <property type="match status" value="1"/>
</dbReference>
<dbReference type="SUPFAM" id="SSF52047">
    <property type="entry name" value="RNI-like"/>
    <property type="match status" value="1"/>
</dbReference>
<keyword evidence="2" id="KW-1185">Reference proteome</keyword>
<dbReference type="InterPro" id="IPR026212">
    <property type="entry name" value="Cep78"/>
</dbReference>
<feature type="region of interest" description="Disordered" evidence="1">
    <location>
        <begin position="352"/>
        <end position="384"/>
    </location>
</feature>
<dbReference type="PRINTS" id="PR02062">
    <property type="entry name" value="CENTROSOME78"/>
</dbReference>
<dbReference type="GO" id="GO:0044782">
    <property type="term" value="P:cilium organization"/>
    <property type="evidence" value="ECO:0007669"/>
    <property type="project" value="TreeGrafter"/>
</dbReference>